<dbReference type="Pfam" id="PF00356">
    <property type="entry name" value="LacI"/>
    <property type="match status" value="1"/>
</dbReference>
<dbReference type="EMBL" id="JBHSDV010000006">
    <property type="protein sequence ID" value="MFC4389105.1"/>
    <property type="molecule type" value="Genomic_DNA"/>
</dbReference>
<dbReference type="RefSeq" id="WP_390200606.1">
    <property type="nucleotide sequence ID" value="NZ_JBHSDV010000006.1"/>
</dbReference>
<keyword evidence="4" id="KW-0804">Transcription</keyword>
<dbReference type="PROSITE" id="PS00356">
    <property type="entry name" value="HTH_LACI_1"/>
    <property type="match status" value="1"/>
</dbReference>
<dbReference type="PANTHER" id="PTHR30146:SF95">
    <property type="entry name" value="RIBOSE OPERON REPRESSOR"/>
    <property type="match status" value="1"/>
</dbReference>
<evidence type="ECO:0000256" key="4">
    <source>
        <dbReference type="ARBA" id="ARBA00023163"/>
    </source>
</evidence>
<keyword evidence="8" id="KW-1185">Reference proteome</keyword>
<dbReference type="InterPro" id="IPR000843">
    <property type="entry name" value="HTH_LacI"/>
</dbReference>
<keyword evidence="2" id="KW-0805">Transcription regulation</keyword>
<dbReference type="PANTHER" id="PTHR30146">
    <property type="entry name" value="LACI-RELATED TRANSCRIPTIONAL REPRESSOR"/>
    <property type="match status" value="1"/>
</dbReference>
<dbReference type="InterPro" id="IPR001761">
    <property type="entry name" value="Peripla_BP/Lac1_sug-bd_dom"/>
</dbReference>
<dbReference type="Pfam" id="PF00532">
    <property type="entry name" value="Peripla_BP_1"/>
    <property type="match status" value="1"/>
</dbReference>
<dbReference type="PROSITE" id="PS50943">
    <property type="entry name" value="HTH_CROC1"/>
    <property type="match status" value="1"/>
</dbReference>
<dbReference type="CDD" id="cd06291">
    <property type="entry name" value="PBP1_Qymf-like"/>
    <property type="match status" value="1"/>
</dbReference>
<dbReference type="Proteomes" id="UP001595880">
    <property type="component" value="Unassembled WGS sequence"/>
</dbReference>
<keyword evidence="3 7" id="KW-0238">DNA-binding</keyword>
<dbReference type="SUPFAM" id="SSF47413">
    <property type="entry name" value="lambda repressor-like DNA-binding domains"/>
    <property type="match status" value="1"/>
</dbReference>
<feature type="domain" description="HTH cro/C1-type" evidence="6">
    <location>
        <begin position="3"/>
        <end position="46"/>
    </location>
</feature>
<comment type="caution">
    <text evidence="7">The sequence shown here is derived from an EMBL/GenBank/DDBJ whole genome shotgun (WGS) entry which is preliminary data.</text>
</comment>
<organism evidence="7 8">
    <name type="scientific">Gracilibacillus marinus</name>
    <dbReference type="NCBI Taxonomy" id="630535"/>
    <lineage>
        <taxon>Bacteria</taxon>
        <taxon>Bacillati</taxon>
        <taxon>Bacillota</taxon>
        <taxon>Bacilli</taxon>
        <taxon>Bacillales</taxon>
        <taxon>Bacillaceae</taxon>
        <taxon>Gracilibacillus</taxon>
    </lineage>
</organism>
<dbReference type="SMART" id="SM00354">
    <property type="entry name" value="HTH_LACI"/>
    <property type="match status" value="1"/>
</dbReference>
<dbReference type="InterPro" id="IPR010982">
    <property type="entry name" value="Lambda_DNA-bd_dom_sf"/>
</dbReference>
<evidence type="ECO:0000259" key="5">
    <source>
        <dbReference type="PROSITE" id="PS50932"/>
    </source>
</evidence>
<evidence type="ECO:0000259" key="6">
    <source>
        <dbReference type="PROSITE" id="PS50943"/>
    </source>
</evidence>
<dbReference type="PRINTS" id="PR00036">
    <property type="entry name" value="HTHLACI"/>
</dbReference>
<protein>
    <submittedName>
        <fullName evidence="7">LacI family DNA-binding transcriptional regulator</fullName>
    </submittedName>
</protein>
<dbReference type="PROSITE" id="PS50932">
    <property type="entry name" value="HTH_LACI_2"/>
    <property type="match status" value="1"/>
</dbReference>
<evidence type="ECO:0000313" key="8">
    <source>
        <dbReference type="Proteomes" id="UP001595880"/>
    </source>
</evidence>
<gene>
    <name evidence="7" type="ORF">ACFOZ1_15090</name>
</gene>
<dbReference type="InterPro" id="IPR028082">
    <property type="entry name" value="Peripla_BP_I"/>
</dbReference>
<keyword evidence="1" id="KW-0678">Repressor</keyword>
<dbReference type="SUPFAM" id="SSF53822">
    <property type="entry name" value="Periplasmic binding protein-like I"/>
    <property type="match status" value="1"/>
</dbReference>
<dbReference type="InterPro" id="IPR001387">
    <property type="entry name" value="Cro/C1-type_HTH"/>
</dbReference>
<proteinExistence type="predicted"/>
<evidence type="ECO:0000256" key="1">
    <source>
        <dbReference type="ARBA" id="ARBA00022491"/>
    </source>
</evidence>
<evidence type="ECO:0000313" key="7">
    <source>
        <dbReference type="EMBL" id="MFC4389105.1"/>
    </source>
</evidence>
<dbReference type="Gene3D" id="3.40.50.2300">
    <property type="match status" value="2"/>
</dbReference>
<sequence length="329" mass="37221">MASIKDVAKHAGVSVTTVSRVLNNRGYIGKETRQKVEEAMKTLDYQPNQIARALLKNQSSVIGVIVPDLSHPFFAELINWIESTASRHHLKLLVCNSLQEAEKEANYITMLKQNRVDGIIMCSHSQEVEAYRNVGMPLVSFDRILSPTIPYVASDNFRGGEMATQHLIDQGCKKLLYISGPLDNDLLANRRGDAFQLKCMKSNVEWKILEGAHIKATFEDNWSYIDKEIGAYLEDYDGIFCSNDIMAYTLYMYATEKGIQVPEQVKIIGYDYHSFTRMLKQPLLTTIKQPIESMGKMLCHSLIEQIEGKSVKQVNNNVFDVELVKGETT</sequence>
<evidence type="ECO:0000256" key="2">
    <source>
        <dbReference type="ARBA" id="ARBA00023015"/>
    </source>
</evidence>
<dbReference type="CDD" id="cd01392">
    <property type="entry name" value="HTH_LacI"/>
    <property type="match status" value="1"/>
</dbReference>
<dbReference type="Gene3D" id="1.10.260.40">
    <property type="entry name" value="lambda repressor-like DNA-binding domains"/>
    <property type="match status" value="1"/>
</dbReference>
<feature type="domain" description="HTH lacI-type" evidence="5">
    <location>
        <begin position="2"/>
        <end position="56"/>
    </location>
</feature>
<reference evidence="8" key="1">
    <citation type="journal article" date="2019" name="Int. J. Syst. Evol. Microbiol.">
        <title>The Global Catalogue of Microorganisms (GCM) 10K type strain sequencing project: providing services to taxonomists for standard genome sequencing and annotation.</title>
        <authorList>
            <consortium name="The Broad Institute Genomics Platform"/>
            <consortium name="The Broad Institute Genome Sequencing Center for Infectious Disease"/>
            <person name="Wu L."/>
            <person name="Ma J."/>
        </authorList>
    </citation>
    <scope>NUCLEOTIDE SEQUENCE [LARGE SCALE GENOMIC DNA]</scope>
    <source>
        <strain evidence="8">KACC 14058</strain>
    </source>
</reference>
<dbReference type="GO" id="GO:0003677">
    <property type="term" value="F:DNA binding"/>
    <property type="evidence" value="ECO:0007669"/>
    <property type="project" value="UniProtKB-KW"/>
</dbReference>
<accession>A0ABV8VZQ4</accession>
<name>A0ABV8VZQ4_9BACI</name>
<evidence type="ECO:0000256" key="3">
    <source>
        <dbReference type="ARBA" id="ARBA00023125"/>
    </source>
</evidence>